<keyword evidence="3" id="KW-0804">Transcription</keyword>
<dbReference type="Pfam" id="PF00440">
    <property type="entry name" value="TetR_N"/>
    <property type="match status" value="1"/>
</dbReference>
<organism evidence="4">
    <name type="scientific">Nocardia globerula</name>
    <dbReference type="NCBI Taxonomy" id="1818"/>
    <lineage>
        <taxon>Bacteria</taxon>
        <taxon>Bacillati</taxon>
        <taxon>Actinomycetota</taxon>
        <taxon>Actinomycetes</taxon>
        <taxon>Mycobacteriales</taxon>
        <taxon>Nocardiaceae</taxon>
        <taxon>Nocardia</taxon>
    </lineage>
</organism>
<dbReference type="SUPFAM" id="SSF46689">
    <property type="entry name" value="Homeodomain-like"/>
    <property type="match status" value="1"/>
</dbReference>
<evidence type="ECO:0000256" key="2">
    <source>
        <dbReference type="ARBA" id="ARBA00023125"/>
    </source>
</evidence>
<evidence type="ECO:0000256" key="3">
    <source>
        <dbReference type="ARBA" id="ARBA00023163"/>
    </source>
</evidence>
<dbReference type="EMBL" id="VNIQ01000007">
    <property type="protein sequence ID" value="TYQ01683.1"/>
    <property type="molecule type" value="Genomic_DNA"/>
</dbReference>
<dbReference type="PANTHER" id="PTHR47506">
    <property type="entry name" value="TRANSCRIPTIONAL REGULATORY PROTEIN"/>
    <property type="match status" value="1"/>
</dbReference>
<comment type="caution">
    <text evidence="4">The sequence shown here is derived from an EMBL/GenBank/DDBJ whole genome shotgun (WGS) entry which is preliminary data.</text>
</comment>
<dbReference type="InterPro" id="IPR001647">
    <property type="entry name" value="HTH_TetR"/>
</dbReference>
<dbReference type="Gene3D" id="1.10.357.10">
    <property type="entry name" value="Tetracycline Repressor, domain 2"/>
    <property type="match status" value="1"/>
</dbReference>
<keyword evidence="2" id="KW-0238">DNA-binding</keyword>
<name>A0A652YKT4_NOCGL</name>
<dbReference type="AlphaFoldDB" id="A0A652YKT4"/>
<protein>
    <submittedName>
        <fullName evidence="4">TetR family transcriptional regulator</fullName>
    </submittedName>
</protein>
<evidence type="ECO:0000256" key="1">
    <source>
        <dbReference type="ARBA" id="ARBA00023015"/>
    </source>
</evidence>
<reference evidence="4" key="1">
    <citation type="submission" date="2019-07" db="EMBL/GenBank/DDBJ databases">
        <title>Genomic Encyclopedia of Type Strains, Phase IV (KMG-IV): sequencing the most valuable type-strain genomes for metagenomic binning, comparative biology and taxonomic classification.</title>
        <authorList>
            <person name="Goeker M."/>
        </authorList>
    </citation>
    <scope>NUCLEOTIDE SEQUENCE</scope>
    <source>
        <strain evidence="4">DSM 44596</strain>
    </source>
</reference>
<proteinExistence type="predicted"/>
<accession>A0A652YKT4</accession>
<dbReference type="PANTHER" id="PTHR47506:SF1">
    <property type="entry name" value="HTH-TYPE TRANSCRIPTIONAL REGULATOR YJDC"/>
    <property type="match status" value="1"/>
</dbReference>
<dbReference type="GO" id="GO:0003677">
    <property type="term" value="F:DNA binding"/>
    <property type="evidence" value="ECO:0007669"/>
    <property type="project" value="UniProtKB-KW"/>
</dbReference>
<sequence>MTSKRGRYRAGEQTRVQLIETAERLFALSGYEGVSISEIRIAAGQQNASVIAYYFGSKENLLHAIFAYRLPDINADRQAMMLRTSSQGANMTTREALWAIVQPLANSISPDNHYVALLDRLMETEILGRVFTTADPTVTTSGSAVNQSLNVSLVELAEDVRLQRIQIVYTSYLRVLAGYDRRGTRPTHAELSALIDGWEALLRAPVSQETLDAQKEAQLNPTSSSH</sequence>
<dbReference type="InterPro" id="IPR009057">
    <property type="entry name" value="Homeodomain-like_sf"/>
</dbReference>
<gene>
    <name evidence="4" type="ORF">FNL38_107104</name>
</gene>
<evidence type="ECO:0000313" key="4">
    <source>
        <dbReference type="EMBL" id="TYQ01683.1"/>
    </source>
</evidence>
<keyword evidence="1" id="KW-0805">Transcription regulation</keyword>